<keyword evidence="1" id="KW-0949">S-adenosyl-L-methionine</keyword>
<dbReference type="eggNOG" id="COG1912">
    <property type="taxonomic scope" value="Bacteria"/>
</dbReference>
<keyword evidence="6" id="KW-1185">Reference proteome</keyword>
<name>A1BI12_CHLPD</name>
<evidence type="ECO:0008006" key="7">
    <source>
        <dbReference type="Google" id="ProtNLM"/>
    </source>
</evidence>
<dbReference type="Pfam" id="PF01887">
    <property type="entry name" value="SAM_HAT_N"/>
    <property type="match status" value="1"/>
</dbReference>
<proteinExistence type="inferred from homology"/>
<dbReference type="SUPFAM" id="SSF102522">
    <property type="entry name" value="Bacterial fluorinating enzyme, N-terminal domain"/>
    <property type="match status" value="1"/>
</dbReference>
<dbReference type="Gene3D" id="3.40.50.10790">
    <property type="entry name" value="S-adenosyl-l-methionine hydroxide adenosyltransferase, N-terminal"/>
    <property type="match status" value="1"/>
</dbReference>
<dbReference type="PANTHER" id="PTHR35092:SF1">
    <property type="entry name" value="CHLORINASE MJ1651"/>
    <property type="match status" value="1"/>
</dbReference>
<dbReference type="InterPro" id="IPR023228">
    <property type="entry name" value="SAM_OH_AdoTrfase_N_sf"/>
</dbReference>
<organism evidence="5 6">
    <name type="scientific">Chlorobium phaeobacteroides (strain DSM 266 / SMG 266 / 2430)</name>
    <dbReference type="NCBI Taxonomy" id="290317"/>
    <lineage>
        <taxon>Bacteria</taxon>
        <taxon>Pseudomonadati</taxon>
        <taxon>Chlorobiota</taxon>
        <taxon>Chlorobiia</taxon>
        <taxon>Chlorobiales</taxon>
        <taxon>Chlorobiaceae</taxon>
        <taxon>Chlorobium/Pelodictyon group</taxon>
        <taxon>Chlorobium</taxon>
    </lineage>
</organism>
<evidence type="ECO:0000313" key="6">
    <source>
        <dbReference type="Proteomes" id="UP000008701"/>
    </source>
</evidence>
<protein>
    <recommendedName>
        <fullName evidence="7">SAM-dependent chlorinase/fluorinase</fullName>
    </recommendedName>
</protein>
<dbReference type="HOGENOM" id="CLU_059734_1_1_10"/>
<evidence type="ECO:0000259" key="4">
    <source>
        <dbReference type="Pfam" id="PF20257"/>
    </source>
</evidence>
<evidence type="ECO:0000313" key="5">
    <source>
        <dbReference type="EMBL" id="ABL66039.1"/>
    </source>
</evidence>
<dbReference type="OrthoDB" id="9792195at2"/>
<dbReference type="EMBL" id="CP000492">
    <property type="protein sequence ID" value="ABL66039.1"/>
    <property type="molecule type" value="Genomic_DNA"/>
</dbReference>
<dbReference type="Gene3D" id="2.40.30.90">
    <property type="entry name" value="Bacterial fluorinating enzyme like"/>
    <property type="match status" value="1"/>
</dbReference>
<dbReference type="InterPro" id="IPR023227">
    <property type="entry name" value="SAM_OH_AdoTrfase_C_sf"/>
</dbReference>
<dbReference type="InterPro" id="IPR046470">
    <property type="entry name" value="SAM_HAT_C"/>
</dbReference>
<evidence type="ECO:0000256" key="1">
    <source>
        <dbReference type="ARBA" id="ARBA00022691"/>
    </source>
</evidence>
<comment type="similarity">
    <text evidence="2">Belongs to the SAM hydrolase / SAM-dependent halogenase family.</text>
</comment>
<feature type="domain" description="S-adenosyl-l-methionine hydroxide adenosyltransferase C-terminal" evidence="4">
    <location>
        <begin position="184"/>
        <end position="266"/>
    </location>
</feature>
<dbReference type="InterPro" id="IPR046469">
    <property type="entry name" value="SAM_HAT_N"/>
</dbReference>
<evidence type="ECO:0000256" key="2">
    <source>
        <dbReference type="ARBA" id="ARBA00024035"/>
    </source>
</evidence>
<reference evidence="5 6" key="1">
    <citation type="submission" date="2006-12" db="EMBL/GenBank/DDBJ databases">
        <title>Complete sequence of Chlorobium phaeobacteroides DSM 266.</title>
        <authorList>
            <consortium name="US DOE Joint Genome Institute"/>
            <person name="Copeland A."/>
            <person name="Lucas S."/>
            <person name="Lapidus A."/>
            <person name="Barry K."/>
            <person name="Detter J.C."/>
            <person name="Glavina del Rio T."/>
            <person name="Hammon N."/>
            <person name="Israni S."/>
            <person name="Pitluck S."/>
            <person name="Goltsman E."/>
            <person name="Schmutz J."/>
            <person name="Larimer F."/>
            <person name="Land M."/>
            <person name="Hauser L."/>
            <person name="Mikhailova N."/>
            <person name="Li T."/>
            <person name="Overmann J."/>
            <person name="Bryant D.A."/>
            <person name="Richardson P."/>
        </authorList>
    </citation>
    <scope>NUCLEOTIDE SEQUENCE [LARGE SCALE GENOMIC DNA]</scope>
    <source>
        <strain evidence="5 6">DSM 266</strain>
    </source>
</reference>
<gene>
    <name evidence="5" type="ordered locus">Cpha266_2027</name>
</gene>
<dbReference type="SUPFAM" id="SSF101852">
    <property type="entry name" value="Bacterial fluorinating enzyme, C-terminal domain"/>
    <property type="match status" value="1"/>
</dbReference>
<dbReference type="KEGG" id="cph:Cpha266_2027"/>
<dbReference type="STRING" id="290317.Cpha266_2027"/>
<evidence type="ECO:0000259" key="3">
    <source>
        <dbReference type="Pfam" id="PF01887"/>
    </source>
</evidence>
<dbReference type="Pfam" id="PF20257">
    <property type="entry name" value="SAM_HAT_C"/>
    <property type="match status" value="1"/>
</dbReference>
<sequence>MDSSPTRQDPVIALLTDFGLSDTYVGQMKGVMLSICPKAKIIDLTHDVAPQNILQGMFFLERSIPFLPEKTIFVCIVDPGVGTERTPLAVITDRHIFIGPDNGILTPAIASEKPAHCIAITNGEFMLPKQSNTFHGRDIFSPAAAHLASGVSAEKLGRVIDPEKCVKLTLPVNHIENQGNSVTGQVLFADHFGNLVTSIKGDALDEKSAWNVKTETIQSIPLSTTYGAVADQEIVAYCGSYGVIEIGVRNGNAAYRTGLKAGDPVRVIKRKEAKKPYRQD</sequence>
<dbReference type="InterPro" id="IPR002747">
    <property type="entry name" value="SAM_OH_AdoTrfase"/>
</dbReference>
<dbReference type="PIRSF" id="PIRSF006779">
    <property type="entry name" value="UCP006779"/>
    <property type="match status" value="1"/>
</dbReference>
<dbReference type="AlphaFoldDB" id="A1BI12"/>
<accession>A1BI12</accession>
<dbReference type="PANTHER" id="PTHR35092">
    <property type="entry name" value="CHLORINASE MJ1651"/>
    <property type="match status" value="1"/>
</dbReference>
<feature type="domain" description="S-adenosyl-l-methionine hydroxide adenosyltransferase N-terminal" evidence="3">
    <location>
        <begin position="12"/>
        <end position="157"/>
    </location>
</feature>
<dbReference type="Proteomes" id="UP000008701">
    <property type="component" value="Chromosome"/>
</dbReference>
<dbReference type="RefSeq" id="WP_011745843.1">
    <property type="nucleotide sequence ID" value="NC_008639.1"/>
</dbReference>